<organism evidence="6 7">
    <name type="scientific">Bacillus carboniphilus</name>
    <dbReference type="NCBI Taxonomy" id="86663"/>
    <lineage>
        <taxon>Bacteria</taxon>
        <taxon>Bacillati</taxon>
        <taxon>Bacillota</taxon>
        <taxon>Bacilli</taxon>
        <taxon>Bacillales</taxon>
        <taxon>Bacillaceae</taxon>
        <taxon>Bacillus</taxon>
    </lineage>
</organism>
<dbReference type="Gene3D" id="2.40.50.90">
    <property type="match status" value="1"/>
</dbReference>
<dbReference type="RefSeq" id="WP_343795727.1">
    <property type="nucleotide sequence ID" value="NZ_BAAADJ010000004.1"/>
</dbReference>
<evidence type="ECO:0000256" key="1">
    <source>
        <dbReference type="ARBA" id="ARBA00022722"/>
    </source>
</evidence>
<dbReference type="PANTHER" id="PTHR12302">
    <property type="entry name" value="EBNA2 BINDING PROTEIN P100"/>
    <property type="match status" value="1"/>
</dbReference>
<dbReference type="Gene3D" id="2.60.40.680">
    <property type="match status" value="1"/>
</dbReference>
<evidence type="ECO:0000259" key="4">
    <source>
        <dbReference type="PROSITE" id="PS50830"/>
    </source>
</evidence>
<dbReference type="SUPFAM" id="SSF49384">
    <property type="entry name" value="Carbohydrate-binding domain"/>
    <property type="match status" value="1"/>
</dbReference>
<dbReference type="InterPro" id="IPR043744">
    <property type="entry name" value="DUF5689"/>
</dbReference>
<protein>
    <recommendedName>
        <fullName evidence="8">Endonuclease</fullName>
    </recommendedName>
</protein>
<dbReference type="SUPFAM" id="SSF63446">
    <property type="entry name" value="Type I dockerin domain"/>
    <property type="match status" value="1"/>
</dbReference>
<dbReference type="EMBL" id="BAAADJ010000004">
    <property type="protein sequence ID" value="GAA0315923.1"/>
    <property type="molecule type" value="Genomic_DNA"/>
</dbReference>
<feature type="domain" description="Dockerin" evidence="5">
    <location>
        <begin position="895"/>
        <end position="947"/>
    </location>
</feature>
<dbReference type="SUPFAM" id="SSF50199">
    <property type="entry name" value="Staphylococcal nuclease"/>
    <property type="match status" value="1"/>
</dbReference>
<accession>A0ABN0VS31</accession>
<dbReference type="PANTHER" id="PTHR12302:SF3">
    <property type="entry name" value="SERINE_THREONINE-PROTEIN KINASE 31"/>
    <property type="match status" value="1"/>
</dbReference>
<name>A0ABN0VS31_9BACI</name>
<gene>
    <name evidence="6" type="ORF">GCM10008967_03080</name>
</gene>
<dbReference type="PROSITE" id="PS50830">
    <property type="entry name" value="TNASE_3"/>
    <property type="match status" value="1"/>
</dbReference>
<dbReference type="Pfam" id="PF18942">
    <property type="entry name" value="DUF5689"/>
    <property type="match status" value="1"/>
</dbReference>
<comment type="caution">
    <text evidence="6">The sequence shown here is derived from an EMBL/GenBank/DDBJ whole genome shotgun (WGS) entry which is preliminary data.</text>
</comment>
<dbReference type="Pfam" id="PF00404">
    <property type="entry name" value="Dockerin_1"/>
    <property type="match status" value="1"/>
</dbReference>
<dbReference type="InterPro" id="IPR016071">
    <property type="entry name" value="Staphylococal_nuclease_OB-fold"/>
</dbReference>
<dbReference type="Gene3D" id="2.40.50.1010">
    <property type="match status" value="1"/>
</dbReference>
<evidence type="ECO:0000256" key="2">
    <source>
        <dbReference type="ARBA" id="ARBA00022759"/>
    </source>
</evidence>
<evidence type="ECO:0000256" key="3">
    <source>
        <dbReference type="ARBA" id="ARBA00022801"/>
    </source>
</evidence>
<evidence type="ECO:0000313" key="7">
    <source>
        <dbReference type="Proteomes" id="UP001500782"/>
    </source>
</evidence>
<evidence type="ECO:0008006" key="8">
    <source>
        <dbReference type="Google" id="ProtNLM"/>
    </source>
</evidence>
<dbReference type="InterPro" id="IPR045939">
    <property type="entry name" value="YhcR_N"/>
</dbReference>
<proteinExistence type="predicted"/>
<evidence type="ECO:0000313" key="6">
    <source>
        <dbReference type="EMBL" id="GAA0315923.1"/>
    </source>
</evidence>
<dbReference type="InterPro" id="IPR036439">
    <property type="entry name" value="Dockerin_dom_sf"/>
</dbReference>
<evidence type="ECO:0000259" key="5">
    <source>
        <dbReference type="PROSITE" id="PS51766"/>
    </source>
</evidence>
<keyword evidence="2" id="KW-0255">Endonuclease</keyword>
<dbReference type="InterPro" id="IPR035437">
    <property type="entry name" value="SNase_OB-fold_sf"/>
</dbReference>
<keyword evidence="7" id="KW-1185">Reference proteome</keyword>
<dbReference type="Pfam" id="PF19886">
    <property type="entry name" value="DUF6359"/>
    <property type="match status" value="1"/>
</dbReference>
<keyword evidence="1" id="KW-0540">Nuclease</keyword>
<dbReference type="PROSITE" id="PS00018">
    <property type="entry name" value="EF_HAND_1"/>
    <property type="match status" value="2"/>
</dbReference>
<dbReference type="CDD" id="cd04486">
    <property type="entry name" value="YhcR_OBF_like"/>
    <property type="match status" value="2"/>
</dbReference>
<dbReference type="InterPro" id="IPR018247">
    <property type="entry name" value="EF_Hand_1_Ca_BS"/>
</dbReference>
<dbReference type="InterPro" id="IPR016134">
    <property type="entry name" value="Dockerin_dom"/>
</dbReference>
<feature type="domain" description="TNase-like" evidence="4">
    <location>
        <begin position="358"/>
        <end position="500"/>
    </location>
</feature>
<keyword evidence="3" id="KW-0378">Hydrolase</keyword>
<dbReference type="InterPro" id="IPR002105">
    <property type="entry name" value="Dockerin_1_rpt"/>
</dbReference>
<dbReference type="CDD" id="cd14254">
    <property type="entry name" value="Dockerin_II"/>
    <property type="match status" value="1"/>
</dbReference>
<dbReference type="Pfam" id="PF00565">
    <property type="entry name" value="SNase"/>
    <property type="match status" value="1"/>
</dbReference>
<dbReference type="Gene3D" id="1.10.1330.10">
    <property type="entry name" value="Dockerin domain"/>
    <property type="match status" value="1"/>
</dbReference>
<dbReference type="Proteomes" id="UP001500782">
    <property type="component" value="Unassembled WGS sequence"/>
</dbReference>
<reference evidence="6 7" key="1">
    <citation type="journal article" date="2019" name="Int. J. Syst. Evol. Microbiol.">
        <title>The Global Catalogue of Microorganisms (GCM) 10K type strain sequencing project: providing services to taxonomists for standard genome sequencing and annotation.</title>
        <authorList>
            <consortium name="The Broad Institute Genomics Platform"/>
            <consortium name="The Broad Institute Genome Sequencing Center for Infectious Disease"/>
            <person name="Wu L."/>
            <person name="Ma J."/>
        </authorList>
    </citation>
    <scope>NUCLEOTIDE SEQUENCE [LARGE SCALE GENOMIC DNA]</scope>
    <source>
        <strain evidence="6 7">JCM 9731</strain>
    </source>
</reference>
<dbReference type="CDD" id="cd08547">
    <property type="entry name" value="Type_II_cohesin"/>
    <property type="match status" value="1"/>
</dbReference>
<dbReference type="InterPro" id="IPR008965">
    <property type="entry name" value="CBM2/CBM3_carb-bd_dom_sf"/>
</dbReference>
<sequence>MKLSPSNVGKLLLVLVLTFSLFVPYVSKAETGTDAITVSEAIANNSGTATVEGYIVGHTKATNSYDFEAPFGNDYNIAIADSPTETDASKILPVQLTSDFRAEFGLLTNPDIIGSKIQVTGSLEAYFSVPALKSPTNMEFVEGEPTPEEPTDPQDLTIAEAKTKNGQTVTVQGVVTADNSAIGGGKLSTYMEDDTGGINIFAFDPTGFPELEAGDEVKVTGEITSYNGLTEIVPESDGVEVLAKNQPLPSAKVVDLSLFTSDAAEPYEGTLIEVEAFVQSIPGSPAGGGYNVTIVDDEFNGTTLRVMEDTNAISALEAGKWYTLTGIVSQYNSYQLIIRSANDVQLLEEQLPAPNPSGEYTSTVARVVDGDTIHLETPVLGTTTVRFVNMDTPETYHSVKNELDQNQLDHGNAAKEYMNTLLKAGDEVIVKVGQEAHDDYGRLLGQVIRKSDNLNTNLEMVEKGYAVTYFIWPVGDETEYEQFQAAVREAKQNEWGIWNPEDPLLELPFEFRAREQGNKGFSKPVGNSDTKEYVEPNSWELVPVDKRIFFWSEEEAQAAGYTPAEGTTPEEPEEPTIQTIAEARAKASGETVTVEGIVTTVPGIWGSKGFYIQDETAGIYVYQSNSGIKQGDQVRIDAELDEFNGEKQLGNATIEVISSNVALPAPVVVTPAEVNEDVQGEVVTLEGVTVTNVKELSYGTVEFHAVNGDESVLVRLDNRTGYDYDAFSADFNEGDVINVTGIGSVFKGTYQVKPRSESDFMLAEINSGTLVFKTGTENGRKVELILSGQDLNNLRAGKLTLTFDEKSLNFLGATGLVEQVTNPVVTETKGKVDMAFAKLGDQGLSGNQELFALTFVQKGKPNQDWSIKVNNIVLADSEGKEEIQAGFVYHFSGEVSQSVGDLNEDGHVTVADLALLSTYMGTDHTEADLNKDGKVDQKDYEILVKII</sequence>
<dbReference type="SMART" id="SM00318">
    <property type="entry name" value="SNc"/>
    <property type="match status" value="1"/>
</dbReference>
<dbReference type="PROSITE" id="PS51766">
    <property type="entry name" value="DOCKERIN"/>
    <property type="match status" value="1"/>
</dbReference>